<name>A0ABR7VFY7_9FLAO</name>
<keyword evidence="1" id="KW-0732">Signal</keyword>
<feature type="signal peptide" evidence="1">
    <location>
        <begin position="1"/>
        <end position="22"/>
    </location>
</feature>
<dbReference type="EMBL" id="JABTCG010000005">
    <property type="protein sequence ID" value="MBD0851821.1"/>
    <property type="molecule type" value="Genomic_DNA"/>
</dbReference>
<evidence type="ECO:0000256" key="1">
    <source>
        <dbReference type="SAM" id="SignalP"/>
    </source>
</evidence>
<dbReference type="RefSeq" id="WP_188314947.1">
    <property type="nucleotide sequence ID" value="NZ_JABTCG010000005.1"/>
</dbReference>
<comment type="caution">
    <text evidence="2">The sequence shown here is derived from an EMBL/GenBank/DDBJ whole genome shotgun (WGS) entry which is preliminary data.</text>
</comment>
<organism evidence="2 3">
    <name type="scientific">Maribacter arenosus</name>
    <dbReference type="NCBI Taxonomy" id="1854708"/>
    <lineage>
        <taxon>Bacteria</taxon>
        <taxon>Pseudomonadati</taxon>
        <taxon>Bacteroidota</taxon>
        <taxon>Flavobacteriia</taxon>
        <taxon>Flavobacteriales</taxon>
        <taxon>Flavobacteriaceae</taxon>
        <taxon>Maribacter</taxon>
    </lineage>
</organism>
<gene>
    <name evidence="2" type="ORF">HPE63_14155</name>
</gene>
<evidence type="ECO:0000313" key="3">
    <source>
        <dbReference type="Proteomes" id="UP000598350"/>
    </source>
</evidence>
<reference evidence="2 3" key="1">
    <citation type="submission" date="2020-05" db="EMBL/GenBank/DDBJ databases">
        <title>The draft genome sequence of Maribacter arenosus CAU 1321.</title>
        <authorList>
            <person name="Mu L."/>
        </authorList>
    </citation>
    <scope>NUCLEOTIDE SEQUENCE [LARGE SCALE GENOMIC DNA]</scope>
    <source>
        <strain evidence="2 3">CAU 1321</strain>
    </source>
</reference>
<protein>
    <submittedName>
        <fullName evidence="2">Uncharacterized protein</fullName>
    </submittedName>
</protein>
<dbReference type="Proteomes" id="UP000598350">
    <property type="component" value="Unassembled WGS sequence"/>
</dbReference>
<accession>A0ABR7VFY7</accession>
<sequence>MKYLFWIIAPCLFIFGAFSVLQDNTDTGTDVSENDSIPTRRQLRRSFFQKREILVVYGAENKKLTEKYQTILDSLSKIPQDDSWRSVAVRFKEASQTIDSDIEKNIIYLVGTPKGNPILKRMTNNIPFQLEVDKIRFNQKEYTSDNTVLSIGSYPNMENDTLPINVLTGMEESKIYDFFENKVKEGGRSFFRQNMDYEIYRNNTRIVMGDFGSDWKLDESTLFDFSSGNDLIHNSTHFDFIDHQNALSPEAVLSLATKIEETTNSILDFFGNNRQLPTMTYHTYKSAEEKGLMTGNTMQAHFDPIDNSVHTVINEKYTENFIEKENALAVYHLIGAEKQRLCCADCLSILPNNGNGKGIDIGRLVCTNPVTL</sequence>
<proteinExistence type="predicted"/>
<keyword evidence="3" id="KW-1185">Reference proteome</keyword>
<feature type="chain" id="PRO_5045834771" evidence="1">
    <location>
        <begin position="23"/>
        <end position="372"/>
    </location>
</feature>
<evidence type="ECO:0000313" key="2">
    <source>
        <dbReference type="EMBL" id="MBD0851821.1"/>
    </source>
</evidence>